<accession>A0AAE3L1C1</accession>
<dbReference type="EMBL" id="JANUCT010000012">
    <property type="protein sequence ID" value="MCS3903789.1"/>
    <property type="molecule type" value="Genomic_DNA"/>
</dbReference>
<name>A0AAE3L1C1_9GAMM</name>
<evidence type="ECO:0000313" key="3">
    <source>
        <dbReference type="Proteomes" id="UP001204445"/>
    </source>
</evidence>
<dbReference type="InterPro" id="IPR018961">
    <property type="entry name" value="DnaJ_homolog_subfam-C_membr-28"/>
</dbReference>
<dbReference type="Pfam" id="PF09350">
    <property type="entry name" value="DJC28_CD"/>
    <property type="match status" value="1"/>
</dbReference>
<evidence type="ECO:0000259" key="1">
    <source>
        <dbReference type="Pfam" id="PF09350"/>
    </source>
</evidence>
<protein>
    <recommendedName>
        <fullName evidence="1">DnaJ homologue subfamily C member 28 conserved domain-containing protein</fullName>
    </recommendedName>
</protein>
<reference evidence="2" key="1">
    <citation type="submission" date="2022-08" db="EMBL/GenBank/DDBJ databases">
        <title>Genomic Encyclopedia of Type Strains, Phase III (KMG-III): the genomes of soil and plant-associated and newly described type strains.</title>
        <authorList>
            <person name="Whitman W."/>
        </authorList>
    </citation>
    <scope>NUCLEOTIDE SEQUENCE</scope>
    <source>
        <strain evidence="2">HMT 1</strain>
    </source>
</reference>
<dbReference type="RefSeq" id="WP_259055764.1">
    <property type="nucleotide sequence ID" value="NZ_JANUCT010000012.1"/>
</dbReference>
<organism evidence="2 3">
    <name type="scientific">Methylohalomonas lacus</name>
    <dbReference type="NCBI Taxonomy" id="398773"/>
    <lineage>
        <taxon>Bacteria</taxon>
        <taxon>Pseudomonadati</taxon>
        <taxon>Pseudomonadota</taxon>
        <taxon>Gammaproteobacteria</taxon>
        <taxon>Methylohalomonadales</taxon>
        <taxon>Methylohalomonadaceae</taxon>
        <taxon>Methylohalomonas</taxon>
    </lineage>
</organism>
<dbReference type="AlphaFoldDB" id="A0AAE3L1C1"/>
<dbReference type="PANTHER" id="PTHR39158:SF1">
    <property type="entry name" value="DNAJ HOMOLOG SUBFAMILY C MEMBER 28"/>
    <property type="match status" value="1"/>
</dbReference>
<comment type="caution">
    <text evidence="2">The sequence shown here is derived from an EMBL/GenBank/DDBJ whole genome shotgun (WGS) entry which is preliminary data.</text>
</comment>
<dbReference type="Proteomes" id="UP001204445">
    <property type="component" value="Unassembled WGS sequence"/>
</dbReference>
<evidence type="ECO:0000313" key="2">
    <source>
        <dbReference type="EMBL" id="MCS3903789.1"/>
    </source>
</evidence>
<feature type="domain" description="DnaJ homologue subfamily C member 28 conserved" evidence="1">
    <location>
        <begin position="18"/>
        <end position="84"/>
    </location>
</feature>
<sequence>MSHATYCTDHVMFLIDELAEQRIQQAVDNGELDNLAGHGRPLELDDDSLVPEELRMAHRVLKNAGYAPPAVIDRKSIEALSAELEWTEDDAERRRIVGRMNCLQARLEATSRQRCSLLLQSDYYDRVMTRLAGD</sequence>
<gene>
    <name evidence="2" type="ORF">J2T55_001821</name>
</gene>
<proteinExistence type="predicted"/>
<dbReference type="InterPro" id="IPR052573">
    <property type="entry name" value="DnaJ_C_subfamily_28"/>
</dbReference>
<dbReference type="PANTHER" id="PTHR39158">
    <property type="entry name" value="OS08G0560600 PROTEIN"/>
    <property type="match status" value="1"/>
</dbReference>
<keyword evidence="3" id="KW-1185">Reference proteome</keyword>